<dbReference type="Proteomes" id="UP000011885">
    <property type="component" value="Unassembled WGS sequence"/>
</dbReference>
<sequence>MPMRYGSNTTPPHGGDAPQTTWPHPVAAQPGDRQKVSLNQAFPRKKIVFYV</sequence>
<keyword evidence="3" id="KW-1185">Reference proteome</keyword>
<comment type="caution">
    <text evidence="2">The sequence shown here is derived from an EMBL/GenBank/DDBJ whole genome shotgun (WGS) entry which is preliminary data.</text>
</comment>
<evidence type="ECO:0000313" key="2">
    <source>
        <dbReference type="EMBL" id="EMI56684.1"/>
    </source>
</evidence>
<protein>
    <submittedName>
        <fullName evidence="2">Uncharacterized protein</fullName>
    </submittedName>
</protein>
<evidence type="ECO:0000256" key="1">
    <source>
        <dbReference type="SAM" id="MobiDB-lite"/>
    </source>
</evidence>
<gene>
    <name evidence="2" type="ORF">RSSM_01866</name>
</gene>
<dbReference type="EMBL" id="ANOH01000132">
    <property type="protein sequence ID" value="EMI56684.1"/>
    <property type="molecule type" value="Genomic_DNA"/>
</dbReference>
<feature type="compositionally biased region" description="Polar residues" evidence="1">
    <location>
        <begin position="1"/>
        <end position="11"/>
    </location>
</feature>
<proteinExistence type="predicted"/>
<name>M5U5Z1_9BACT</name>
<organism evidence="2 3">
    <name type="scientific">Rhodopirellula sallentina SM41</name>
    <dbReference type="NCBI Taxonomy" id="1263870"/>
    <lineage>
        <taxon>Bacteria</taxon>
        <taxon>Pseudomonadati</taxon>
        <taxon>Planctomycetota</taxon>
        <taxon>Planctomycetia</taxon>
        <taxon>Pirellulales</taxon>
        <taxon>Pirellulaceae</taxon>
        <taxon>Rhodopirellula</taxon>
    </lineage>
</organism>
<dbReference type="AlphaFoldDB" id="M5U5Z1"/>
<reference evidence="2 3" key="1">
    <citation type="journal article" date="2013" name="Mar. Genomics">
        <title>Expression of sulfatases in Rhodopirellula baltica and the diversity of sulfatases in the genus Rhodopirellula.</title>
        <authorList>
            <person name="Wegner C.E."/>
            <person name="Richter-Heitmann T."/>
            <person name="Klindworth A."/>
            <person name="Klockow C."/>
            <person name="Richter M."/>
            <person name="Achstetter T."/>
            <person name="Glockner F.O."/>
            <person name="Harder J."/>
        </authorList>
    </citation>
    <scope>NUCLEOTIDE SEQUENCE [LARGE SCALE GENOMIC DNA]</scope>
    <source>
        <strain evidence="2 3">SM41</strain>
    </source>
</reference>
<feature type="region of interest" description="Disordered" evidence="1">
    <location>
        <begin position="1"/>
        <end position="31"/>
    </location>
</feature>
<dbReference type="PATRIC" id="fig|1263870.3.peg.1994"/>
<accession>M5U5Z1</accession>
<evidence type="ECO:0000313" key="3">
    <source>
        <dbReference type="Proteomes" id="UP000011885"/>
    </source>
</evidence>